<name>A0A0K8W1H4_BACLA</name>
<evidence type="ECO:0000313" key="3">
    <source>
        <dbReference type="EMBL" id="JAI45003.1"/>
    </source>
</evidence>
<feature type="transmembrane region" description="Helical" evidence="2">
    <location>
        <begin position="102"/>
        <end position="123"/>
    </location>
</feature>
<accession>A0A0K8W1H4</accession>
<keyword evidence="2" id="KW-0472">Membrane</keyword>
<keyword evidence="2" id="KW-0812">Transmembrane</keyword>
<evidence type="ECO:0000256" key="2">
    <source>
        <dbReference type="SAM" id="Phobius"/>
    </source>
</evidence>
<feature type="coiled-coil region" evidence="1">
    <location>
        <begin position="140"/>
        <end position="177"/>
    </location>
</feature>
<feature type="non-terminal residue" evidence="3">
    <location>
        <position position="1"/>
    </location>
</feature>
<reference evidence="3" key="1">
    <citation type="submission" date="2015-06" db="EMBL/GenBank/DDBJ databases">
        <authorList>
            <person name="Hoefler B.C."/>
            <person name="Straight P.D."/>
        </authorList>
    </citation>
    <scope>NUCLEOTIDE SEQUENCE</scope>
</reference>
<dbReference type="OrthoDB" id="7843724at2759"/>
<organism evidence="3">
    <name type="scientific">Bactrocera latifrons</name>
    <name type="common">Malaysian fruit fly</name>
    <name type="synonym">Chaetodacus latifrons</name>
    <dbReference type="NCBI Taxonomy" id="174628"/>
    <lineage>
        <taxon>Eukaryota</taxon>
        <taxon>Metazoa</taxon>
        <taxon>Ecdysozoa</taxon>
        <taxon>Arthropoda</taxon>
        <taxon>Hexapoda</taxon>
        <taxon>Insecta</taxon>
        <taxon>Pterygota</taxon>
        <taxon>Neoptera</taxon>
        <taxon>Endopterygota</taxon>
        <taxon>Diptera</taxon>
        <taxon>Brachycera</taxon>
        <taxon>Muscomorpha</taxon>
        <taxon>Tephritoidea</taxon>
        <taxon>Tephritidae</taxon>
        <taxon>Bactrocera</taxon>
        <taxon>Bactrocera</taxon>
    </lineage>
</organism>
<sequence>THAVSYKLNAGKICVKTFVLKQFYICIAENFFISDQNSKDVKMFSSINFLFLISLAVTTWIILCYFKHIEQQREDPMTIEVHMDNAYEDTLRGKACFENYDIYLNFLAIFACFYALAKVTTYAENYVAQQVHTGFKLRSMEELRTQHIQLTLQIDYLEKENAKLAQQVKQLEQYRSNAATSTMRMLANADSNHMSQECHKTPRKSVLHTLNTNAVGNAVGGVAVTCNHTATVNVDMDGEMANNVSDGFAATGGLFCFRNVIIQDNHFQRTRQVYVNEGNVKLQFQDFNQEGDHITQIWQKYLEMQKYALQKPTAPHSATQVANAVPIVVSTEELQTMQGTDQQRGKRQPRRATHAILPTTNTNKYLNKTHTTAHTPTHIPQTTLTLPIQIYYKNLLICLLCWCF</sequence>
<evidence type="ECO:0000256" key="1">
    <source>
        <dbReference type="SAM" id="Coils"/>
    </source>
</evidence>
<feature type="transmembrane region" description="Helical" evidence="2">
    <location>
        <begin position="47"/>
        <end position="66"/>
    </location>
</feature>
<keyword evidence="1" id="KW-0175">Coiled coil</keyword>
<protein>
    <submittedName>
        <fullName evidence="3">Uncharacterized protein</fullName>
    </submittedName>
</protein>
<dbReference type="EMBL" id="GDHF01007311">
    <property type="protein sequence ID" value="JAI45003.1"/>
    <property type="molecule type" value="Transcribed_RNA"/>
</dbReference>
<keyword evidence="2" id="KW-1133">Transmembrane helix</keyword>
<proteinExistence type="predicted"/>
<dbReference type="AlphaFoldDB" id="A0A0K8W1H4"/>
<gene>
    <name evidence="3" type="ORF">c0_g2_i2</name>
</gene>